<name>A0A814XSB5_ADIRI</name>
<dbReference type="AlphaFoldDB" id="A0A814XSB5"/>
<keyword evidence="6" id="KW-0009">Actin-binding</keyword>
<dbReference type="Proteomes" id="UP000663828">
    <property type="component" value="Unassembled WGS sequence"/>
</dbReference>
<dbReference type="Pfam" id="PF00856">
    <property type="entry name" value="SET"/>
    <property type="match status" value="1"/>
</dbReference>
<dbReference type="GO" id="GO:0005737">
    <property type="term" value="C:cytoplasm"/>
    <property type="evidence" value="ECO:0007669"/>
    <property type="project" value="UniProtKB-SubCell"/>
</dbReference>
<dbReference type="GO" id="GO:0016279">
    <property type="term" value="F:protein-lysine N-methyltransferase activity"/>
    <property type="evidence" value="ECO:0007669"/>
    <property type="project" value="TreeGrafter"/>
</dbReference>
<gene>
    <name evidence="9" type="ORF">XAT740_LOCUS24642</name>
</gene>
<protein>
    <recommendedName>
        <fullName evidence="7">protein-histidine N-methyltransferase</fullName>
        <ecNumber evidence="7">2.1.1.85</ecNumber>
    </recommendedName>
</protein>
<dbReference type="PROSITE" id="PS51565">
    <property type="entry name" value="SAM_MT85_SETD3"/>
    <property type="match status" value="1"/>
</dbReference>
<feature type="domain" description="SET" evidence="8">
    <location>
        <begin position="81"/>
        <end position="297"/>
    </location>
</feature>
<dbReference type="PANTHER" id="PTHR13271">
    <property type="entry name" value="UNCHARACTERIZED PUTATIVE METHYLTRANSFERASE"/>
    <property type="match status" value="1"/>
</dbReference>
<dbReference type="PROSITE" id="PS50280">
    <property type="entry name" value="SET"/>
    <property type="match status" value="1"/>
</dbReference>
<dbReference type="GO" id="GO:0018064">
    <property type="term" value="F:protein-L-histidine N-tele-methyltransferase activity"/>
    <property type="evidence" value="ECO:0007669"/>
    <property type="project" value="UniProtKB-EC"/>
</dbReference>
<organism evidence="9 10">
    <name type="scientific">Adineta ricciae</name>
    <name type="common">Rotifer</name>
    <dbReference type="NCBI Taxonomy" id="249248"/>
    <lineage>
        <taxon>Eukaryota</taxon>
        <taxon>Metazoa</taxon>
        <taxon>Spiralia</taxon>
        <taxon>Gnathifera</taxon>
        <taxon>Rotifera</taxon>
        <taxon>Eurotatoria</taxon>
        <taxon>Bdelloidea</taxon>
        <taxon>Adinetida</taxon>
        <taxon>Adinetidae</taxon>
        <taxon>Adineta</taxon>
    </lineage>
</organism>
<keyword evidence="2" id="KW-0963">Cytoplasm</keyword>
<dbReference type="InterPro" id="IPR025785">
    <property type="entry name" value="SETD3"/>
</dbReference>
<dbReference type="InterPro" id="IPR015353">
    <property type="entry name" value="Rubisco_LSMT_subst-bd"/>
</dbReference>
<evidence type="ECO:0000256" key="3">
    <source>
        <dbReference type="ARBA" id="ARBA00022603"/>
    </source>
</evidence>
<proteinExistence type="inferred from homology"/>
<reference evidence="9" key="1">
    <citation type="submission" date="2021-02" db="EMBL/GenBank/DDBJ databases">
        <authorList>
            <person name="Nowell W R."/>
        </authorList>
    </citation>
    <scope>NUCLEOTIDE SEQUENCE</scope>
</reference>
<dbReference type="EMBL" id="CAJNOR010001917">
    <property type="protein sequence ID" value="CAF1219752.1"/>
    <property type="molecule type" value="Genomic_DNA"/>
</dbReference>
<dbReference type="Gene3D" id="3.90.1420.10">
    <property type="entry name" value="Rubisco LSMT, substrate-binding domain"/>
    <property type="match status" value="1"/>
</dbReference>
<dbReference type="InterPro" id="IPR001214">
    <property type="entry name" value="SET_dom"/>
</dbReference>
<comment type="catalytic activity">
    <reaction evidence="7">
        <text>L-histidyl-[protein] + S-adenosyl-L-methionine = N(tele)-methyl-L-histidyl-[protein] + S-adenosyl-L-homocysteine + H(+)</text>
        <dbReference type="Rhea" id="RHEA:19369"/>
        <dbReference type="Rhea" id="RHEA-COMP:9745"/>
        <dbReference type="Rhea" id="RHEA-COMP:11600"/>
        <dbReference type="ChEBI" id="CHEBI:15378"/>
        <dbReference type="ChEBI" id="CHEBI:16367"/>
        <dbReference type="ChEBI" id="CHEBI:29979"/>
        <dbReference type="ChEBI" id="CHEBI:57856"/>
        <dbReference type="ChEBI" id="CHEBI:59789"/>
        <dbReference type="EC" id="2.1.1.85"/>
    </reaction>
</comment>
<sequence>MDKKKKRQLLQNREDFIAQLYQECISIKEITKWSQFEPIYEKLQKVIDVEKDLSKSNPTSNREERLNDFNAWLHSNGVDTSNVEICLFENYGFGLKARKSLSTNDCYLTIPLFLTITTDTIMNSPSLASLVKSDQLLRSMPNVALAIFLLHESSQSKWKPYIDVLPNEFNTPLYFDLDQLNRLKSSAVLCDILMHIQRIARQYCYLHNLLKGQLALSKLAENFSYDAYRWAVSVVSTRQNNVLNEQGEPRLGLIPLMDFVNHQNGRECIHYDENLKQIECKAMKDVEKGEQIFMFYGRRTNAEYLIHNAFVPDQENPHDTYLLKLVLPKTDTAFDQKSQLLQRYEFETSEKFSLFVDNELLNPSIFIFLKIFLMNSNDISKVLAENMTLDDFFDRFTLDKDNDIRMYLKTRLQLLIRSLNVTSLINNDSIDRLLKSEYDMLAKAFQKLEIPF</sequence>
<dbReference type="SUPFAM" id="SSF82199">
    <property type="entry name" value="SET domain"/>
    <property type="match status" value="1"/>
</dbReference>
<evidence type="ECO:0000313" key="9">
    <source>
        <dbReference type="EMBL" id="CAF1219752.1"/>
    </source>
</evidence>
<comment type="caution">
    <text evidence="9">The sequence shown here is derived from an EMBL/GenBank/DDBJ whole genome shotgun (WGS) entry which is preliminary data.</text>
</comment>
<evidence type="ECO:0000256" key="1">
    <source>
        <dbReference type="ARBA" id="ARBA00004496"/>
    </source>
</evidence>
<evidence type="ECO:0000256" key="4">
    <source>
        <dbReference type="ARBA" id="ARBA00022679"/>
    </source>
</evidence>
<dbReference type="InterPro" id="IPR046341">
    <property type="entry name" value="SET_dom_sf"/>
</dbReference>
<evidence type="ECO:0000259" key="8">
    <source>
        <dbReference type="PROSITE" id="PS50280"/>
    </source>
</evidence>
<dbReference type="GO" id="GO:0032259">
    <property type="term" value="P:methylation"/>
    <property type="evidence" value="ECO:0007669"/>
    <property type="project" value="UniProtKB-KW"/>
</dbReference>
<evidence type="ECO:0000256" key="5">
    <source>
        <dbReference type="ARBA" id="ARBA00022691"/>
    </source>
</evidence>
<evidence type="ECO:0000256" key="2">
    <source>
        <dbReference type="ARBA" id="ARBA00022490"/>
    </source>
</evidence>
<dbReference type="InterPro" id="IPR036464">
    <property type="entry name" value="Rubisco_LSMT_subst-bd_sf"/>
</dbReference>
<dbReference type="InterPro" id="IPR044428">
    <property type="entry name" value="SETD3_SET"/>
</dbReference>
<dbReference type="PANTHER" id="PTHR13271:SF47">
    <property type="entry name" value="ACTIN-HISTIDINE N-METHYLTRANSFERASE"/>
    <property type="match status" value="1"/>
</dbReference>
<dbReference type="EC" id="2.1.1.85" evidence="7"/>
<dbReference type="CDD" id="cd19176">
    <property type="entry name" value="SET_SETD3"/>
    <property type="match status" value="1"/>
</dbReference>
<dbReference type="InterPro" id="IPR050600">
    <property type="entry name" value="SETD3_SETD6_MTase"/>
</dbReference>
<keyword evidence="5 7" id="KW-0949">S-adenosyl-L-methionine</keyword>
<evidence type="ECO:0000313" key="10">
    <source>
        <dbReference type="Proteomes" id="UP000663828"/>
    </source>
</evidence>
<evidence type="ECO:0000256" key="6">
    <source>
        <dbReference type="ARBA" id="ARBA00023203"/>
    </source>
</evidence>
<evidence type="ECO:0000256" key="7">
    <source>
        <dbReference type="PROSITE-ProRule" id="PRU00898"/>
    </source>
</evidence>
<dbReference type="GO" id="GO:0003779">
    <property type="term" value="F:actin binding"/>
    <property type="evidence" value="ECO:0007669"/>
    <property type="project" value="UniProtKB-KW"/>
</dbReference>
<dbReference type="Pfam" id="PF09273">
    <property type="entry name" value="Rubis-subs-bind"/>
    <property type="match status" value="1"/>
</dbReference>
<comment type="similarity">
    <text evidence="7">Belongs to the class V-like SAM-binding methyltransferase superfamily. SETD3 actin-histidine methyltransferase family.</text>
</comment>
<accession>A0A814XSB5</accession>
<keyword evidence="4 7" id="KW-0808">Transferase</keyword>
<keyword evidence="10" id="KW-1185">Reference proteome</keyword>
<comment type="subcellular location">
    <subcellularLocation>
        <location evidence="1">Cytoplasm</location>
    </subcellularLocation>
</comment>
<keyword evidence="3 7" id="KW-0489">Methyltransferase</keyword>
<dbReference type="Gene3D" id="3.90.1410.10">
    <property type="entry name" value="set domain protein methyltransferase, domain 1"/>
    <property type="match status" value="1"/>
</dbReference>